<organism evidence="1 2">
    <name type="scientific">Naganishia cerealis</name>
    <dbReference type="NCBI Taxonomy" id="610337"/>
    <lineage>
        <taxon>Eukaryota</taxon>
        <taxon>Fungi</taxon>
        <taxon>Dikarya</taxon>
        <taxon>Basidiomycota</taxon>
        <taxon>Agaricomycotina</taxon>
        <taxon>Tremellomycetes</taxon>
        <taxon>Filobasidiales</taxon>
        <taxon>Filobasidiaceae</taxon>
        <taxon>Naganishia</taxon>
    </lineage>
</organism>
<accession>A0ACC2VLL6</accession>
<dbReference type="Proteomes" id="UP001241377">
    <property type="component" value="Unassembled WGS sequence"/>
</dbReference>
<protein>
    <submittedName>
        <fullName evidence="1">Uncharacterized protein</fullName>
    </submittedName>
</protein>
<keyword evidence="2" id="KW-1185">Reference proteome</keyword>
<reference evidence="1" key="1">
    <citation type="submission" date="2023-04" db="EMBL/GenBank/DDBJ databases">
        <title>Draft Genome sequencing of Naganishia species isolated from polar environments using Oxford Nanopore Technology.</title>
        <authorList>
            <person name="Leo P."/>
            <person name="Venkateswaran K."/>
        </authorList>
    </citation>
    <scope>NUCLEOTIDE SEQUENCE</scope>
    <source>
        <strain evidence="1">MNA-CCFEE 5261</strain>
    </source>
</reference>
<dbReference type="EMBL" id="JASBWR010000067">
    <property type="protein sequence ID" value="KAJ9099996.1"/>
    <property type="molecule type" value="Genomic_DNA"/>
</dbReference>
<evidence type="ECO:0000313" key="1">
    <source>
        <dbReference type="EMBL" id="KAJ9099996.1"/>
    </source>
</evidence>
<comment type="caution">
    <text evidence="1">The sequence shown here is derived from an EMBL/GenBank/DDBJ whole genome shotgun (WGS) entry which is preliminary data.</text>
</comment>
<proteinExistence type="predicted"/>
<gene>
    <name evidence="1" type="ORF">QFC19_005813</name>
</gene>
<evidence type="ECO:0000313" key="2">
    <source>
        <dbReference type="Proteomes" id="UP001241377"/>
    </source>
</evidence>
<name>A0ACC2VLL6_9TREE</name>
<sequence length="299" mass="33201">MGANPSVNSPSLRSLIRFEVVKGVVVLLMSVALPKIVDWLTSLDNKDPVPPAQLPIPPSTFAPWKDRTEAMYALFLPAMQTGGFVGILLSRLYRIDMANFRRQHPEADLRRDTLPGYLLVTESEAKSKLGAADDAEEGLEPHSVAIRVLSIPEAIRTNTIQQLLCPPWYFAAGYLTMLLLLVFALPTFVRYSPMVMVLREESFKLQGVAFDDSAWLTPNLSIAMYGAVHLLLLPLPMLLAVAVLSFLRGESDFVWNHQAEWKPFSIEDTVEAAEDTGADEKIVAGMLINDGYKEEETLI</sequence>